<organism evidence="2 3">
    <name type="scientific">Moniliophthora roreri (strain MCA 2997)</name>
    <name type="common">Cocoa frosty pod rot fungus</name>
    <name type="synonym">Crinipellis roreri</name>
    <dbReference type="NCBI Taxonomy" id="1381753"/>
    <lineage>
        <taxon>Eukaryota</taxon>
        <taxon>Fungi</taxon>
        <taxon>Dikarya</taxon>
        <taxon>Basidiomycota</taxon>
        <taxon>Agaricomycotina</taxon>
        <taxon>Agaricomycetes</taxon>
        <taxon>Agaricomycetidae</taxon>
        <taxon>Agaricales</taxon>
        <taxon>Marasmiineae</taxon>
        <taxon>Marasmiaceae</taxon>
        <taxon>Moniliophthora</taxon>
    </lineage>
</organism>
<dbReference type="AlphaFoldDB" id="V2WS99"/>
<name>V2WS99_MONRO</name>
<feature type="compositionally biased region" description="Polar residues" evidence="1">
    <location>
        <begin position="10"/>
        <end position="21"/>
    </location>
</feature>
<evidence type="ECO:0000313" key="3">
    <source>
        <dbReference type="Proteomes" id="UP000017559"/>
    </source>
</evidence>
<dbReference type="HOGENOM" id="CLU_126893_0_0_1"/>
<comment type="caution">
    <text evidence="2">The sequence shown here is derived from an EMBL/GenBank/DDBJ whole genome shotgun (WGS) entry which is preliminary data.</text>
</comment>
<dbReference type="KEGG" id="mrr:Moror_6060"/>
<gene>
    <name evidence="2" type="ORF">Moror_6060</name>
</gene>
<proteinExistence type="predicted"/>
<accession>V2WS99</accession>
<dbReference type="EMBL" id="AWSO01001670">
    <property type="protein sequence ID" value="ESK83100.1"/>
    <property type="molecule type" value="Genomic_DNA"/>
</dbReference>
<evidence type="ECO:0000256" key="1">
    <source>
        <dbReference type="SAM" id="MobiDB-lite"/>
    </source>
</evidence>
<dbReference type="Proteomes" id="UP000017559">
    <property type="component" value="Unassembled WGS sequence"/>
</dbReference>
<feature type="region of interest" description="Disordered" evidence="1">
    <location>
        <begin position="1"/>
        <end position="44"/>
    </location>
</feature>
<sequence length="180" mass="20729">MKFNHAMSAEASSSTQVSADSYKTAESYPASDIPNLGSHTYSRPTRTWKDPEVHRAMAPEMPILEFPAEVLEPKYPPLPVCKPSKSATLHSAHMREEQLAEWKQWQVAYEGIEDGQILAWLEAVRKAKKEEKEERECAKRTEQERVEKEWVERLRRECEEHARVRNTTPAVGEDDGTYET</sequence>
<evidence type="ECO:0000313" key="2">
    <source>
        <dbReference type="EMBL" id="ESK83100.1"/>
    </source>
</evidence>
<protein>
    <submittedName>
        <fullName evidence="2">Uncharacterized protein</fullName>
    </submittedName>
</protein>
<reference evidence="2 3" key="1">
    <citation type="journal article" date="2014" name="BMC Genomics">
        <title>Genome and secretome analysis of the hemibiotrophic fungal pathogen, Moniliophthora roreri, which causes frosty pod rot disease of cacao: mechanisms of the biotrophic and necrotrophic phases.</title>
        <authorList>
            <person name="Meinhardt L.W."/>
            <person name="Costa G.G.L."/>
            <person name="Thomazella D.P.T."/>
            <person name="Teixeira P.J.P.L."/>
            <person name="Carazzolle M.F."/>
            <person name="Schuster S.C."/>
            <person name="Carlson J.E."/>
            <person name="Guiltinan M.J."/>
            <person name="Mieczkowski P."/>
            <person name="Farmer A."/>
            <person name="Ramaraj T."/>
            <person name="Crozier J."/>
            <person name="Davis R.E."/>
            <person name="Shao J."/>
            <person name="Melnick R.L."/>
            <person name="Pereira G.A.G."/>
            <person name="Bailey B.A."/>
        </authorList>
    </citation>
    <scope>NUCLEOTIDE SEQUENCE [LARGE SCALE GENOMIC DNA]</scope>
    <source>
        <strain evidence="2 3">MCA 2997</strain>
    </source>
</reference>
<keyword evidence="3" id="KW-1185">Reference proteome</keyword>